<sequence>MADAVDNAGAAIEHHLATSLARHRLPVATHVAAHTPADCEECGEEIPAARRAAAPWAATCIDCQSIREEKRRHVR</sequence>
<dbReference type="Gene3D" id="1.20.120.910">
    <property type="entry name" value="DksA, coiled-coil domain"/>
    <property type="match status" value="1"/>
</dbReference>
<dbReference type="EMBL" id="CP159578">
    <property type="protein sequence ID" value="XCJ80851.1"/>
    <property type="molecule type" value="Genomic_DNA"/>
</dbReference>
<dbReference type="SUPFAM" id="SSF57716">
    <property type="entry name" value="Glucocorticoid receptor-like (DNA-binding domain)"/>
    <property type="match status" value="1"/>
</dbReference>
<dbReference type="PANTHER" id="PTHR38777:SF1">
    <property type="entry name" value="DNAK SUPPRESSOR PROTEIN"/>
    <property type="match status" value="1"/>
</dbReference>
<evidence type="ECO:0000313" key="6">
    <source>
        <dbReference type="EMBL" id="XCJ80851.1"/>
    </source>
</evidence>
<keyword evidence="2" id="KW-0863">Zinc-finger</keyword>
<organism evidence="6">
    <name type="scientific">Salinicola endophyticus</name>
    <dbReference type="NCBI Taxonomy" id="1949083"/>
    <lineage>
        <taxon>Bacteria</taxon>
        <taxon>Pseudomonadati</taxon>
        <taxon>Pseudomonadota</taxon>
        <taxon>Gammaproteobacteria</taxon>
        <taxon>Oceanospirillales</taxon>
        <taxon>Halomonadaceae</taxon>
        <taxon>Salinicola</taxon>
    </lineage>
</organism>
<keyword evidence="1" id="KW-0479">Metal-binding</keyword>
<dbReference type="GO" id="GO:1900378">
    <property type="term" value="P:positive regulation of secondary metabolite biosynthetic process"/>
    <property type="evidence" value="ECO:0007669"/>
    <property type="project" value="TreeGrafter"/>
</dbReference>
<keyword evidence="3" id="KW-0862">Zinc</keyword>
<dbReference type="RefSeq" id="WP_353981660.1">
    <property type="nucleotide sequence ID" value="NZ_CP159578.1"/>
</dbReference>
<dbReference type="PROSITE" id="PS51128">
    <property type="entry name" value="ZF_DKSA_2"/>
    <property type="match status" value="1"/>
</dbReference>
<proteinExistence type="predicted"/>
<evidence type="ECO:0000256" key="3">
    <source>
        <dbReference type="ARBA" id="ARBA00022833"/>
    </source>
</evidence>
<dbReference type="InterPro" id="IPR000962">
    <property type="entry name" value="Znf_DskA_TraR"/>
</dbReference>
<feature type="domain" description="Zinc finger DksA/TraR C4-type" evidence="5">
    <location>
        <begin position="39"/>
        <end position="68"/>
    </location>
</feature>
<protein>
    <submittedName>
        <fullName evidence="6">TraR/DksA C4-type zinc finger protein</fullName>
    </submittedName>
</protein>
<gene>
    <name evidence="6" type="ORF">ABV408_06600</name>
</gene>
<evidence type="ECO:0000256" key="4">
    <source>
        <dbReference type="PROSITE-ProRule" id="PRU00510"/>
    </source>
</evidence>
<dbReference type="GO" id="GO:0008270">
    <property type="term" value="F:zinc ion binding"/>
    <property type="evidence" value="ECO:0007669"/>
    <property type="project" value="UniProtKB-KW"/>
</dbReference>
<dbReference type="PANTHER" id="PTHR38777">
    <property type="entry name" value="FELS-2 PROPHAGE PROTEIN"/>
    <property type="match status" value="1"/>
</dbReference>
<accession>A0AB74UA06</accession>
<dbReference type="PRINTS" id="PR00618">
    <property type="entry name" value="DKSAZNFINGER"/>
</dbReference>
<evidence type="ECO:0000256" key="1">
    <source>
        <dbReference type="ARBA" id="ARBA00022723"/>
    </source>
</evidence>
<evidence type="ECO:0000259" key="5">
    <source>
        <dbReference type="Pfam" id="PF01258"/>
    </source>
</evidence>
<dbReference type="AlphaFoldDB" id="A0AB74UA06"/>
<dbReference type="PROSITE" id="PS01102">
    <property type="entry name" value="ZF_DKSA_1"/>
    <property type="match status" value="1"/>
</dbReference>
<feature type="zinc finger region" description="dksA C4-type" evidence="4">
    <location>
        <begin position="39"/>
        <end position="63"/>
    </location>
</feature>
<name>A0AB74UA06_9GAMM</name>
<dbReference type="InterPro" id="IPR020458">
    <property type="entry name" value="Znf_DskA_TraR_CS"/>
</dbReference>
<evidence type="ECO:0000256" key="2">
    <source>
        <dbReference type="ARBA" id="ARBA00022771"/>
    </source>
</evidence>
<reference evidence="6" key="1">
    <citation type="submission" date="2024-06" db="EMBL/GenBank/DDBJ databases">
        <title>Complete genome of Salinicola endophyticus HNIBRBA4755.</title>
        <authorList>
            <person name="Shin S.Y."/>
            <person name="Kang H."/>
            <person name="Song J."/>
        </authorList>
    </citation>
    <scope>NUCLEOTIDE SEQUENCE</scope>
    <source>
        <strain evidence="6">HNIBRBA4755</strain>
    </source>
</reference>
<dbReference type="Pfam" id="PF01258">
    <property type="entry name" value="zf-dskA_traR"/>
    <property type="match status" value="1"/>
</dbReference>
<dbReference type="InterPro" id="IPR020460">
    <property type="entry name" value="Znf_C4-type_bac"/>
</dbReference>